<keyword evidence="7" id="KW-0804">Transcription</keyword>
<keyword evidence="5" id="KW-0805">Transcription regulation</keyword>
<name>A0A109XY05_ALCXX</name>
<comment type="subcellular location">
    <subcellularLocation>
        <location evidence="1">Cytoplasm</location>
    </subcellularLocation>
</comment>
<dbReference type="Pfam" id="PF00486">
    <property type="entry name" value="Trans_reg_C"/>
    <property type="match status" value="1"/>
</dbReference>
<dbReference type="EMBL" id="CP014060">
    <property type="protein sequence ID" value="AMG39410.1"/>
    <property type="molecule type" value="Genomic_DNA"/>
</dbReference>
<feature type="domain" description="OmpR/PhoB-type" evidence="11">
    <location>
        <begin position="124"/>
        <end position="218"/>
    </location>
</feature>
<dbReference type="InterPro" id="IPR039420">
    <property type="entry name" value="WalR-like"/>
</dbReference>
<reference evidence="13" key="1">
    <citation type="submission" date="2015-12" db="EMBL/GenBank/DDBJ databases">
        <title>FDA dAtabase for Regulatory Grade micrObial Sequences (FDA-ARGOS): Supporting development and validation of Infectious Disease Dx tests.</title>
        <authorList>
            <person name="Case J."/>
            <person name="Tallon L."/>
            <person name="Sadzewicz L."/>
            <person name="Sengamalay N."/>
            <person name="Ott S."/>
            <person name="Godinez A."/>
            <person name="Nagaraj S."/>
            <person name="Nadendla S."/>
            <person name="Sichtig H."/>
        </authorList>
    </citation>
    <scope>NUCLEOTIDE SEQUENCE [LARGE SCALE GENOMIC DNA]</scope>
    <source>
        <strain evidence="13">FDAARGOS_147</strain>
    </source>
</reference>
<evidence type="ECO:0000313" key="12">
    <source>
        <dbReference type="EMBL" id="AMG39410.1"/>
    </source>
</evidence>
<dbReference type="GO" id="GO:0032993">
    <property type="term" value="C:protein-DNA complex"/>
    <property type="evidence" value="ECO:0007669"/>
    <property type="project" value="TreeGrafter"/>
</dbReference>
<evidence type="ECO:0000259" key="10">
    <source>
        <dbReference type="PROSITE" id="PS50110"/>
    </source>
</evidence>
<dbReference type="GO" id="GO:0006355">
    <property type="term" value="P:regulation of DNA-templated transcription"/>
    <property type="evidence" value="ECO:0007669"/>
    <property type="project" value="InterPro"/>
</dbReference>
<evidence type="ECO:0000256" key="1">
    <source>
        <dbReference type="ARBA" id="ARBA00004496"/>
    </source>
</evidence>
<keyword evidence="3 8" id="KW-0597">Phosphoprotein</keyword>
<keyword evidence="2" id="KW-0963">Cytoplasm</keyword>
<accession>A0A109XY05</accession>
<keyword evidence="6 9" id="KW-0238">DNA-binding</keyword>
<dbReference type="Pfam" id="PF00072">
    <property type="entry name" value="Response_reg"/>
    <property type="match status" value="1"/>
</dbReference>
<evidence type="ECO:0000256" key="4">
    <source>
        <dbReference type="ARBA" id="ARBA00023012"/>
    </source>
</evidence>
<dbReference type="GO" id="GO:0005829">
    <property type="term" value="C:cytosol"/>
    <property type="evidence" value="ECO:0007669"/>
    <property type="project" value="TreeGrafter"/>
</dbReference>
<dbReference type="Gene3D" id="3.40.50.2300">
    <property type="match status" value="1"/>
</dbReference>
<keyword evidence="4" id="KW-0902">Two-component regulatory system</keyword>
<evidence type="ECO:0000259" key="11">
    <source>
        <dbReference type="PROSITE" id="PS51755"/>
    </source>
</evidence>
<dbReference type="SUPFAM" id="SSF52172">
    <property type="entry name" value="CheY-like"/>
    <property type="match status" value="1"/>
</dbReference>
<dbReference type="InterPro" id="IPR001789">
    <property type="entry name" value="Sig_transdc_resp-reg_receiver"/>
</dbReference>
<dbReference type="InterPro" id="IPR001867">
    <property type="entry name" value="OmpR/PhoB-type_DNA-bd"/>
</dbReference>
<protein>
    <submittedName>
        <fullName evidence="12">DNA-binding response regulator</fullName>
    </submittedName>
</protein>
<dbReference type="GO" id="GO:0000156">
    <property type="term" value="F:phosphorelay response regulator activity"/>
    <property type="evidence" value="ECO:0007669"/>
    <property type="project" value="TreeGrafter"/>
</dbReference>
<dbReference type="PROSITE" id="PS50110">
    <property type="entry name" value="RESPONSE_REGULATORY"/>
    <property type="match status" value="1"/>
</dbReference>
<dbReference type="GO" id="GO:0000976">
    <property type="term" value="F:transcription cis-regulatory region binding"/>
    <property type="evidence" value="ECO:0007669"/>
    <property type="project" value="TreeGrafter"/>
</dbReference>
<evidence type="ECO:0000256" key="3">
    <source>
        <dbReference type="ARBA" id="ARBA00022553"/>
    </source>
</evidence>
<dbReference type="AlphaFoldDB" id="A0A109XY05"/>
<evidence type="ECO:0000256" key="2">
    <source>
        <dbReference type="ARBA" id="ARBA00022490"/>
    </source>
</evidence>
<evidence type="ECO:0000313" key="13">
    <source>
        <dbReference type="Proteomes" id="UP000060602"/>
    </source>
</evidence>
<proteinExistence type="predicted"/>
<dbReference type="RefSeq" id="WP_061073812.1">
    <property type="nucleotide sequence ID" value="NZ_CP014060.2"/>
</dbReference>
<dbReference type="SMART" id="SM00862">
    <property type="entry name" value="Trans_reg_C"/>
    <property type="match status" value="1"/>
</dbReference>
<feature type="domain" description="Response regulatory" evidence="10">
    <location>
        <begin position="2"/>
        <end position="116"/>
    </location>
</feature>
<dbReference type="InterPro" id="IPR011006">
    <property type="entry name" value="CheY-like_superfamily"/>
</dbReference>
<evidence type="ECO:0000256" key="7">
    <source>
        <dbReference type="ARBA" id="ARBA00023163"/>
    </source>
</evidence>
<organism evidence="12 13">
    <name type="scientific">Alcaligenes xylosoxydans xylosoxydans</name>
    <name type="common">Achromobacter xylosoxidans</name>
    <dbReference type="NCBI Taxonomy" id="85698"/>
    <lineage>
        <taxon>Bacteria</taxon>
        <taxon>Pseudomonadati</taxon>
        <taxon>Pseudomonadota</taxon>
        <taxon>Betaproteobacteria</taxon>
        <taxon>Burkholderiales</taxon>
        <taxon>Alcaligenaceae</taxon>
        <taxon>Achromobacter</taxon>
    </lineage>
</organism>
<feature type="modified residue" description="4-aspartylphosphate" evidence="8">
    <location>
        <position position="51"/>
    </location>
</feature>
<evidence type="ECO:0000256" key="8">
    <source>
        <dbReference type="PROSITE-ProRule" id="PRU00169"/>
    </source>
</evidence>
<dbReference type="CDD" id="cd00383">
    <property type="entry name" value="trans_reg_C"/>
    <property type="match status" value="1"/>
</dbReference>
<dbReference type="Gene3D" id="1.10.10.10">
    <property type="entry name" value="Winged helix-like DNA-binding domain superfamily/Winged helix DNA-binding domain"/>
    <property type="match status" value="1"/>
</dbReference>
<gene>
    <name evidence="12" type="ORF">AL504_27425</name>
</gene>
<sequence length="221" mass="24450">MRILLVEDDASIALAIQAGLGLQGFVVDVVGNLRQADLAVQTSHFGACVLDLGLPDGDGMALLARWRARRLNLPVLVLTARSAVPQRVDALRAGADDYVPKPFDLDELGARLQALMRRTAGHTTDRIEHGRLTLFVSRGEVLLDGKRITLQRRELTLLKTLLQHPGQILTMDQLRDSLYGFDDRVESNAVNVHIHKLRRKLGADLIETVRGWGYRLGMPAP</sequence>
<evidence type="ECO:0000256" key="6">
    <source>
        <dbReference type="ARBA" id="ARBA00023125"/>
    </source>
</evidence>
<dbReference type="Gene3D" id="6.10.250.690">
    <property type="match status" value="1"/>
</dbReference>
<evidence type="ECO:0000256" key="9">
    <source>
        <dbReference type="PROSITE-ProRule" id="PRU01091"/>
    </source>
</evidence>
<dbReference type="InterPro" id="IPR036388">
    <property type="entry name" value="WH-like_DNA-bd_sf"/>
</dbReference>
<dbReference type="PANTHER" id="PTHR48111:SF35">
    <property type="entry name" value="TRANSCRIPTIONAL REGULATORY PROTEIN QSEB"/>
    <property type="match status" value="1"/>
</dbReference>
<dbReference type="CDD" id="cd17624">
    <property type="entry name" value="REC_OmpR_PmrA-like"/>
    <property type="match status" value="1"/>
</dbReference>
<dbReference type="PANTHER" id="PTHR48111">
    <property type="entry name" value="REGULATOR OF RPOS"/>
    <property type="match status" value="1"/>
</dbReference>
<dbReference type="SMART" id="SM00448">
    <property type="entry name" value="REC"/>
    <property type="match status" value="1"/>
</dbReference>
<dbReference type="Proteomes" id="UP000060602">
    <property type="component" value="Chromosome"/>
</dbReference>
<feature type="DNA-binding region" description="OmpR/PhoB-type" evidence="9">
    <location>
        <begin position="124"/>
        <end position="218"/>
    </location>
</feature>
<evidence type="ECO:0000256" key="5">
    <source>
        <dbReference type="ARBA" id="ARBA00023015"/>
    </source>
</evidence>
<dbReference type="PROSITE" id="PS51755">
    <property type="entry name" value="OMPR_PHOB"/>
    <property type="match status" value="1"/>
</dbReference>